<dbReference type="PANTHER" id="PTHR33112">
    <property type="entry name" value="DOMAIN PROTEIN, PUTATIVE-RELATED"/>
    <property type="match status" value="1"/>
</dbReference>
<evidence type="ECO:0000313" key="2">
    <source>
        <dbReference type="EMBL" id="KAI1877419.1"/>
    </source>
</evidence>
<dbReference type="InterPro" id="IPR010730">
    <property type="entry name" value="HET"/>
</dbReference>
<name>A0A9P9WS66_9PEZI</name>
<evidence type="ECO:0000313" key="3">
    <source>
        <dbReference type="Proteomes" id="UP000829685"/>
    </source>
</evidence>
<evidence type="ECO:0000259" key="1">
    <source>
        <dbReference type="Pfam" id="PF06985"/>
    </source>
</evidence>
<gene>
    <name evidence="2" type="ORF">JX265_003427</name>
</gene>
<organism evidence="2 3">
    <name type="scientific">Neoarthrinium moseri</name>
    <dbReference type="NCBI Taxonomy" id="1658444"/>
    <lineage>
        <taxon>Eukaryota</taxon>
        <taxon>Fungi</taxon>
        <taxon>Dikarya</taxon>
        <taxon>Ascomycota</taxon>
        <taxon>Pezizomycotina</taxon>
        <taxon>Sordariomycetes</taxon>
        <taxon>Xylariomycetidae</taxon>
        <taxon>Amphisphaeriales</taxon>
        <taxon>Apiosporaceae</taxon>
        <taxon>Neoarthrinium</taxon>
    </lineage>
</organism>
<accession>A0A9P9WS66</accession>
<keyword evidence="3" id="KW-1185">Reference proteome</keyword>
<proteinExistence type="predicted"/>
<dbReference type="EMBL" id="JAFIMR010000006">
    <property type="protein sequence ID" value="KAI1877419.1"/>
    <property type="molecule type" value="Genomic_DNA"/>
</dbReference>
<dbReference type="Pfam" id="PF06985">
    <property type="entry name" value="HET"/>
    <property type="match status" value="1"/>
</dbReference>
<dbReference type="PANTHER" id="PTHR33112:SF16">
    <property type="entry name" value="HETEROKARYON INCOMPATIBILITY DOMAIN-CONTAINING PROTEIN"/>
    <property type="match status" value="1"/>
</dbReference>
<dbReference type="AlphaFoldDB" id="A0A9P9WS66"/>
<feature type="domain" description="Heterokaryon incompatibility" evidence="1">
    <location>
        <begin position="245"/>
        <end position="400"/>
    </location>
</feature>
<comment type="caution">
    <text evidence="2">The sequence shown here is derived from an EMBL/GenBank/DDBJ whole genome shotgun (WGS) entry which is preliminary data.</text>
</comment>
<protein>
    <recommendedName>
        <fullName evidence="1">Heterokaryon incompatibility domain-containing protein</fullName>
    </recommendedName>
</protein>
<sequence length="741" mass="83139">MSAPNPPGSQISLQQHLAALQRAASIVPTNQPHSCRHCSALFVEISPESPAPAVGSALYFDIGGFSERSVAEGSKAGCPFFNFTRRGTWPHVRKIPNWKAELEVVLTHPLTRLCPIFEASVVIIDYRRPYNPPVGTISGSDRGLDHRDPRAHMLFTYAIGLAQGTNNPLWLRDYRVWPSSAATDASFSQAHGWLAECCCSSTHKRCQPVPTSFTPSRLLKVPSSTNVSDVEIVETKHLGYLPWCSLSYCWGGPQPLQTTTRNFVSGRRTIALSELPQTIADSVLVAFFLKVPYIWIDSLCIIQDDREDVRKELGQMPEIYKNAVFTLVAGTARSSSDGFLNPRDMSQTWSKPTPPIALHCRGPAAEHADHKDAVLLHDQAKMDMERLVEPIDLRAWTLQERLLSPRVLIYGSRTLSWICHSRSYRDSMMPTPEELGIGELGAGARMLWDLPRRKDPRDVSFLWISIVRQYYQRQITQPNDRLIALAGIAQEFSRLTGWDYAAGLWRQGIRHMAAWYLVGEKIHRNGTSYTIYPKTAIGDRNRRARGRAPTWSWASVDSSASLFTGPDWPNIMDTVVKPIDAALAFGNAERGIMTVRCKAARARLVRTADGIPYLSGFEDDQPGAFTMLQKWSSSWFTKASLPATVVYLDAPDDDLQGWDTCEIPTGEDSSVGKSQPFWDVWMLLLAPELDSVPSRWHMDLLVTPDETLPRHFRRIGVYDVKMTPGFRALFMPVEEEVIMIT</sequence>
<dbReference type="Proteomes" id="UP000829685">
    <property type="component" value="Unassembled WGS sequence"/>
</dbReference>
<reference evidence="2" key="1">
    <citation type="submission" date="2021-03" db="EMBL/GenBank/DDBJ databases">
        <title>Revisited historic fungal species revealed as producer of novel bioactive compounds through whole genome sequencing and comparative genomics.</title>
        <authorList>
            <person name="Vignolle G.A."/>
            <person name="Hochenegger N."/>
            <person name="Mach R.L."/>
            <person name="Mach-Aigner A.R."/>
            <person name="Javad Rahimi M."/>
            <person name="Salim K.A."/>
            <person name="Chan C.M."/>
            <person name="Lim L.B.L."/>
            <person name="Cai F."/>
            <person name="Druzhinina I.S."/>
            <person name="U'Ren J.M."/>
            <person name="Derntl C."/>
        </authorList>
    </citation>
    <scope>NUCLEOTIDE SEQUENCE</scope>
    <source>
        <strain evidence="2">TUCIM 5799</strain>
    </source>
</reference>